<accession>A0ABC8KHW9</accession>
<gene>
    <name evidence="2" type="ORF">ERUC_LOCUS22288</name>
</gene>
<dbReference type="PROSITE" id="PS50011">
    <property type="entry name" value="PROTEIN_KINASE_DOM"/>
    <property type="match status" value="1"/>
</dbReference>
<dbReference type="InterPro" id="IPR052751">
    <property type="entry name" value="Plant_MAPKKK"/>
</dbReference>
<dbReference type="Proteomes" id="UP001642260">
    <property type="component" value="Unassembled WGS sequence"/>
</dbReference>
<dbReference type="InterPro" id="IPR000719">
    <property type="entry name" value="Prot_kinase_dom"/>
</dbReference>
<sequence>MAIKMTEFSQASRLKNESEFLNSLKDIPHIVSYYGNVITRDKKSNKMWYNTILEYYPGQCLIYALSVLIGLKHLHEKKIIHCNIKPKNILLVAENTGERHGFVAKISGLGKAMEKGSSEYGDGWGHVRGTTRFMSPELIGDKILDFGADVWAFCCTVHEMLTRERVWPEHGEMCWQELITLIGESDLVPYVPDTFSEEEKNFLSKCFKKDPARRWTVDSLMNHPFRWNNKYFEE</sequence>
<evidence type="ECO:0000313" key="3">
    <source>
        <dbReference type="Proteomes" id="UP001642260"/>
    </source>
</evidence>
<dbReference type="SUPFAM" id="SSF56112">
    <property type="entry name" value="Protein kinase-like (PK-like)"/>
    <property type="match status" value="1"/>
</dbReference>
<keyword evidence="3" id="KW-1185">Reference proteome</keyword>
<comment type="caution">
    <text evidence="2">The sequence shown here is derived from an EMBL/GenBank/DDBJ whole genome shotgun (WGS) entry which is preliminary data.</text>
</comment>
<evidence type="ECO:0000313" key="2">
    <source>
        <dbReference type="EMBL" id="CAH8356533.1"/>
    </source>
</evidence>
<dbReference type="PANTHER" id="PTHR48011">
    <property type="entry name" value="CCR4-NOT TRANSCRIPTIONAL COMPLEX SUBUNIT CAF120-RELATED"/>
    <property type="match status" value="1"/>
</dbReference>
<organism evidence="2 3">
    <name type="scientific">Eruca vesicaria subsp. sativa</name>
    <name type="common">Garden rocket</name>
    <name type="synonym">Eruca sativa</name>
    <dbReference type="NCBI Taxonomy" id="29727"/>
    <lineage>
        <taxon>Eukaryota</taxon>
        <taxon>Viridiplantae</taxon>
        <taxon>Streptophyta</taxon>
        <taxon>Embryophyta</taxon>
        <taxon>Tracheophyta</taxon>
        <taxon>Spermatophyta</taxon>
        <taxon>Magnoliopsida</taxon>
        <taxon>eudicotyledons</taxon>
        <taxon>Gunneridae</taxon>
        <taxon>Pentapetalae</taxon>
        <taxon>rosids</taxon>
        <taxon>malvids</taxon>
        <taxon>Brassicales</taxon>
        <taxon>Brassicaceae</taxon>
        <taxon>Brassiceae</taxon>
        <taxon>Eruca</taxon>
    </lineage>
</organism>
<protein>
    <recommendedName>
        <fullName evidence="1">Protein kinase domain-containing protein</fullName>
    </recommendedName>
</protein>
<dbReference type="AlphaFoldDB" id="A0ABC8KHW9"/>
<dbReference type="Gene3D" id="1.10.510.10">
    <property type="entry name" value="Transferase(Phosphotransferase) domain 1"/>
    <property type="match status" value="1"/>
</dbReference>
<dbReference type="InterPro" id="IPR011009">
    <property type="entry name" value="Kinase-like_dom_sf"/>
</dbReference>
<proteinExistence type="predicted"/>
<name>A0ABC8KHW9_ERUVS</name>
<feature type="domain" description="Protein kinase" evidence="1">
    <location>
        <begin position="1"/>
        <end position="226"/>
    </location>
</feature>
<evidence type="ECO:0000259" key="1">
    <source>
        <dbReference type="PROSITE" id="PS50011"/>
    </source>
</evidence>
<dbReference type="EMBL" id="CAKOAT010218487">
    <property type="protein sequence ID" value="CAH8356533.1"/>
    <property type="molecule type" value="Genomic_DNA"/>
</dbReference>
<dbReference type="PANTHER" id="PTHR48011:SF53">
    <property type="entry name" value="PROTEIN KINASE SUPERFAMILY PROTEIN"/>
    <property type="match status" value="1"/>
</dbReference>
<dbReference type="Pfam" id="PF00069">
    <property type="entry name" value="Pkinase"/>
    <property type="match status" value="1"/>
</dbReference>
<reference evidence="2 3" key="1">
    <citation type="submission" date="2022-03" db="EMBL/GenBank/DDBJ databases">
        <authorList>
            <person name="Macdonald S."/>
            <person name="Ahmed S."/>
            <person name="Newling K."/>
        </authorList>
    </citation>
    <scope>NUCLEOTIDE SEQUENCE [LARGE SCALE GENOMIC DNA]</scope>
</reference>